<feature type="region of interest" description="Disordered" evidence="1">
    <location>
        <begin position="2434"/>
        <end position="2453"/>
    </location>
</feature>
<reference evidence="2" key="1">
    <citation type="submission" date="2022-04" db="EMBL/GenBank/DDBJ databases">
        <title>Xanthomonas prunicola pv. tritici, a pathogen causing a previously unreported foliar disease of wheat.</title>
        <authorList>
            <person name="Clavijo F."/>
            <person name="Curland R.D."/>
            <person name="Dill-Macky R."/>
            <person name="Pereyra S."/>
            <person name="Roman-Reyna V."/>
            <person name="Siri M.I."/>
        </authorList>
    </citation>
    <scope>NUCLEOTIDE SEQUENCE</scope>
    <source>
        <strain evidence="2">CIX249</strain>
    </source>
</reference>
<evidence type="ECO:0000313" key="3">
    <source>
        <dbReference type="Proteomes" id="UP001058381"/>
    </source>
</evidence>
<gene>
    <name evidence="2" type="ORF">M0D43_10595</name>
</gene>
<feature type="compositionally biased region" description="Polar residues" evidence="1">
    <location>
        <begin position="2443"/>
        <end position="2453"/>
    </location>
</feature>
<feature type="region of interest" description="Disordered" evidence="1">
    <location>
        <begin position="2163"/>
        <end position="2194"/>
    </location>
</feature>
<dbReference type="InterPro" id="IPR010069">
    <property type="entry name" value="CdiA_FHA1_rpt"/>
</dbReference>
<proteinExistence type="predicted"/>
<dbReference type="GO" id="GO:0003824">
    <property type="term" value="F:catalytic activity"/>
    <property type="evidence" value="ECO:0007669"/>
    <property type="project" value="UniProtKB-ARBA"/>
</dbReference>
<dbReference type="Pfam" id="PF13332">
    <property type="entry name" value="Fil_haemagg_2"/>
    <property type="match status" value="6"/>
</dbReference>
<sequence>MATAPLATGTLHIAGLLDNDGGRIGNGGEVRLAAADGLDNSAGQLGVAALQVRGDLHNSTGTLEVQGDADLHLGALVNDQGRFSVANALDLQAQSLSNRAGDLRHGGTAATTWQVAGLLDNQGGVLTSNAAALQLQAQTVVNADGRIVHTGTQGLTLAAQTWSGAGGSIVTPGALTWQAGSIDHRNATLTTSQLVVQAATLDNRGGSLVSSGTQAASVHVDAGLDNGAGGTIASNGALDLRTATLGNAGGQIQQAGPGLLQIVAQAIDGNGGRLLSNGGLTLAGGRIDLTGGTTAAQQVQIQAESLTTAGGSVSSLGDQALQLTVRQGLDNQAGHLASNAGLAIAAGALSNQGGAIAAAGTTDATVTVTGRLDNSGGSIAGNGRVAVDADTLINQHGSVLAANGAPLQLHAASLLDNSAGGRLASSGEFAVQAGTLDNRGGAIEHAGNGTLAVSADTLQGAGGGLLSLGSLQLRGGALDLGTGSTTQADRIDIAAASLRTAGGHLSATGSGPLQLHLSDTLDNRAGSIASNGALDLQAATLLNSDGTLSGAGSADGRIAVSGQLDNTRGRIAANGATLQIAADQLVNAQGTLSHAGSAGLVIDSRRVDGSQGSILSSGMLSLTAATVDHRGATIGADHIALDVQQLDNSGGRIVASGTAASSLQADTLDNAGGIVASAGDLTVGSTLLDNTQGTIQHSGNGQLHLTAQTLLGNAGKLLSNGALTLHGQTTDLRNATTSAAALSIDTGDLTTAGGTLVATGSQLLTLTARGTLDNSGGSIGGNGVLALSAQTLRNTQGTLQVAGTGASTVDVAQALQNQQGKLLLGGSGRIAAASIDNQGGTLYAAGTALQLQVAGLLDNHAAGTVSSAGQLTVGSGSLDNSAGTVVAGTDLTVSTTAAIGNDAGALQAGGSVQLQSAGLSNRAGSVIGGQVVVDTRGQTLDNSAGTIGSKLGTLQLRSGTLANAGGRLQSQTDLTLQSNGAAIVNSNSGSTGGILAGAALQIDGGALDNRNGAIVAQGQARLGLASVDNSSAGVLSAAGNFTLTAATLDNTSGRVQGGQNLTLQLSGALGNQAGLVTTRNLLTLNAATVDNRNTRGNALQGLQAGQLQLQAQALDNRQGQVISDGAGTVQLSAALDNTGGQISSGSSLEMRADAVTNTAGLLRSDGNQRLDARALSGDGQLQSQGDLSLTLREGLTNTSELSANGTLSIHTDGDLANQGVLRAGNLEVAARTIDNAANGQITSQGLTHLVSNGQLVNRGLIDGGVTHLQAATLDNLGTGRIYGDQVAIAAGNVLNHAETVGGATRVGTIAARQRLDLGVGQLTNSDRGLIYSDGDAAIGGALDGNRHATGAAGQVDNLGSTIDVAGNLDLQAGVVNNIRQNVVVTQTTTTRAPVRLDQPSWRNNGKNGNAPLRTTSLYSAYEIYYLNPQDILEDTPYITPDGYQVRRAVIRVNPQTSAYFFARGALYRATGERSRLDPRTGTVTLYYFTRDDNNTNPDQVSSGASDPFAGMTTDESGAPAFHYASDTLRYSNAYGTCTTNCVRLIAQYAYTDPDHILVNPQGTGPLKLEYNEQYRTATQTVVEDVLQPGAGPDAVIRAGGSMRIGANALRNEYASIAAGGNLAIVGLGGNPKASVTNLAYTLYRTHSFSNVTTAYNGTTRSWSNPSISEQVGQVGGSIVSGGTLTIDVGDLSNLNQGRDAPNVRDGAAMANLNVRGAQAGPTGASASVRGPISVASRGMGRITTTVAQADSGNASNNVGTIGSAATATGPRVVNAAGGSPDRIVMGTPDTRAPTGSLFTVRPSGSHYLVETDPQFTDYRSWLGSDYLLNQMGYSADTLQKRLGDGYYEQKLVREQIGQLTGRRFLDGYKSDEAQYQALLDAGATIGKAWHLRPGVALTEAQMAQLTSDIVWLVEQTVTLPDGTTTTALVPQVYLRLRPGDLDAGGALLAGANVDVTLAGGLKNTGTIAGRQLVSIDAGRIEHLGGSISGNQVGLRSASDIRIEGASVTAVDALSVQAVGDVTVASTVETLQGGGYHQYSTTQLERVAGLYVTGATGSGVLSVVAGRDVNLQAAQIRNAGTDGVTQLLAGNNLNLSTQTLSHTTDTTANGRNFQRSSQTTHLGTTVQGAGSVVLAAGNDLTLTAAQVGAGKTLALQAGRDINSQAAVDSSSHDRSTVTKSNSLATSSDDESVRGTQLGAGDTIVMQAGRDLTLASTAVASQSGGIALAAGNDIKLLATQQQHDAVVDKETRKKSTFSNEKTTTHDEWHDSLAVGSSLSGKSVNMVAGNDLTVVGSTVLAQDNVRLAAGNNVTIESAQDTSSEAHSVRQKKSGLNGSTGGGVASVGYAKSSSDSQDATQSVTQVASSVGSKDGNLVISAGNQLTIAGSDLGAGKDLTLAAKDIALLARQDTVDHQSSQSSKSSGFSVGVTYDPGASYRSARDSTTKNMVDTGSTMSKMSRDAEGAAAGTMAAITPVVIQASSHRSNASQTESKSDARVSQLAAGGNLTLLASDGSITSQGAQLSAEGNAVLLASKDIMFDIAHNTQSSGNASTGKGWGFNNAAGLPYGNYNQQGTGNGQTDTITGTQLSVGGNASLTTTQGDITLTASNIAAQGNVSMRAAGDLTIQSGQDILGNANQSTSKGIGTVVISDTERFAGYNKKNHTDDNAQISQVASNVGSLGGNVSLTAGGMYTQSASNVVAAKDVDITAASIQLLTANTTSSASQQDDDLKIGAFARIKSPLIDLINNVDDARKSDGRLGAMQGMAAAANAYQSASAISSMAGGAGSGSLLSVEAGVGFATNESSFNSSSQISQGSTITGGGNVRLKTTEGDLHIVQGNLKAGDTLSLDSARDLIVEAGNSSNTEQSKGSNAGFEVGVGASVGAQTGVYAYVQASAGSHKSNVDGSTWQNTQLAGQNIVLKSEGDTTLRGAVVKGDRIDVQAGGDLTIESLQDKLDIQSKESSVGGRVQISAGTAWDASGYASGAKANGNYLGVVEQSGLFAGNGGYHVTAGNVNLIGGAVASTNAGASELTADSLTFTDLKNRMDYSTVSAAISGGIGSTGEGATDADGNPTQPSVGDQFKNIGSNIVNGNYGAANYSSFNPGIPVMQSGSDTTLTRATLTEGNIKIGGKTTTAAALGINTDASAAHEAVAALPDVRKILGEQQAMAAATGTVMTTAKQIGDDIAASAERKVKEAEAQYKGSLSSEEADRFAGLSTADKQREMLQNSPDYSAAYTSQQQWGIGGDYSRALQAVTTVVVGGVSGQGAGQVATNALAPYAAQLIGKTFDPNHGSNPNAALQLLSHAVLGAVIAEVNGASIGSGALAGASGELAAQYLTKTLYGDDPRAIDPVTGKFNPNLLPEQDKQMIVALSQAVGAIAGGMAGGSLQDAAIGAQVAGNAITNNTLLSVDEVARIKEMANGDPEAEKRLLAAACSKKKCANGLNSNDPYYAIWSALQTEGDKPEYQGEKDWLSWQSQKINYPSGSVTDALSGVRQEANVPLFNYTPFDALADWSSRNNVGTRTLGGLQMFGGAAEVAGAFVAAPICTTGFGCFAVGYVGFSGADNAISGSRTLFGGVSTPTLGGRALQMLGLSENTAELVYGLTQLGAGVKVGSGGAKLTGDYSPGKILGTEGESAPGKVYPGGSVNGADNALGPPASIPYQPKGAIILQGNAPVCGPACAAMTISDETGNSVSLESAIGRFENGIRSSGVNSEEISKVLNNSGIKNSVNANMFPAQLDQALEKGKSVIVNIPVAPGQGHFVIFDKIEDVDGVKYYMTRDPFKGPRGVRKDLLENVMKLGANSIVVGD</sequence>
<organism evidence="2 3">
    <name type="scientific">Xanthomonas prunicola</name>
    <dbReference type="NCBI Taxonomy" id="2053930"/>
    <lineage>
        <taxon>Bacteria</taxon>
        <taxon>Pseudomonadati</taxon>
        <taxon>Pseudomonadota</taxon>
        <taxon>Gammaproteobacteria</taxon>
        <taxon>Lysobacterales</taxon>
        <taxon>Lysobacteraceae</taxon>
        <taxon>Xanthomonas</taxon>
    </lineage>
</organism>
<dbReference type="Pfam" id="PF05594">
    <property type="entry name" value="Fil_haemagg"/>
    <property type="match status" value="16"/>
</dbReference>
<dbReference type="InterPro" id="IPR008619">
    <property type="entry name" value="Filamentous_hemagglutn_rpt"/>
</dbReference>
<evidence type="ECO:0000256" key="1">
    <source>
        <dbReference type="SAM" id="MobiDB-lite"/>
    </source>
</evidence>
<accession>A0A9Q9MZ76</accession>
<evidence type="ECO:0000313" key="2">
    <source>
        <dbReference type="EMBL" id="UXA67350.1"/>
    </source>
</evidence>
<feature type="compositionally biased region" description="Polar residues" evidence="1">
    <location>
        <begin position="2176"/>
        <end position="2185"/>
    </location>
</feature>
<name>A0A9Q9MZ76_9XANT</name>
<protein>
    <submittedName>
        <fullName evidence="2">Hemagglutinin repeat-containing protein</fullName>
    </submittedName>
</protein>
<dbReference type="NCBIfam" id="TIGR01731">
    <property type="entry name" value="fil_hemag_20aa"/>
    <property type="match status" value="31"/>
</dbReference>
<dbReference type="InterPro" id="IPR025157">
    <property type="entry name" value="Hemagglutinin_rpt"/>
</dbReference>
<dbReference type="Proteomes" id="UP001058381">
    <property type="component" value="Chromosome"/>
</dbReference>
<dbReference type="Gene3D" id="3.90.70.10">
    <property type="entry name" value="Cysteine proteinases"/>
    <property type="match status" value="1"/>
</dbReference>
<feature type="region of interest" description="Disordered" evidence="1">
    <location>
        <begin position="2314"/>
        <end position="2337"/>
    </location>
</feature>
<dbReference type="EMBL" id="CP096142">
    <property type="protein sequence ID" value="UXA67350.1"/>
    <property type="molecule type" value="Genomic_DNA"/>
</dbReference>